<dbReference type="Proteomes" id="UP001501734">
    <property type="component" value="Unassembled WGS sequence"/>
</dbReference>
<feature type="domain" description="DpnD/PcfM-like C-terminal" evidence="2">
    <location>
        <begin position="156"/>
        <end position="199"/>
    </location>
</feature>
<keyword evidence="1" id="KW-0175">Coiled coil</keyword>
<feature type="coiled-coil region" evidence="1">
    <location>
        <begin position="93"/>
        <end position="146"/>
    </location>
</feature>
<organism evidence="3 4">
    <name type="scientific">Amphibacillus indicireducens</name>
    <dbReference type="NCBI Taxonomy" id="1076330"/>
    <lineage>
        <taxon>Bacteria</taxon>
        <taxon>Bacillati</taxon>
        <taxon>Bacillota</taxon>
        <taxon>Bacilli</taxon>
        <taxon>Bacillales</taxon>
        <taxon>Bacillaceae</taxon>
        <taxon>Amphibacillus</taxon>
    </lineage>
</organism>
<dbReference type="InterPro" id="IPR025575">
    <property type="entry name" value="DpnD/PcfM_C"/>
</dbReference>
<evidence type="ECO:0000313" key="3">
    <source>
        <dbReference type="EMBL" id="GAA4057836.1"/>
    </source>
</evidence>
<keyword evidence="4" id="KW-1185">Reference proteome</keyword>
<name>A0ABP7V4F5_9BACI</name>
<accession>A0ABP7V4F5</accession>
<comment type="caution">
    <text evidence="3">The sequence shown here is derived from an EMBL/GenBank/DDBJ whole genome shotgun (WGS) entry which is preliminary data.</text>
</comment>
<dbReference type="Pfam" id="PF14207">
    <property type="entry name" value="DpnD-PcfM"/>
    <property type="match status" value="1"/>
</dbReference>
<evidence type="ECO:0000259" key="2">
    <source>
        <dbReference type="Pfam" id="PF14207"/>
    </source>
</evidence>
<evidence type="ECO:0000313" key="4">
    <source>
        <dbReference type="Proteomes" id="UP001501734"/>
    </source>
</evidence>
<sequence length="205" mass="24248">MENKIYRIITSEEYSTLLEKLEDKNFKAQELSNFLIIDNNERKHMKTYIAIDNTTGDLWTEEFSSFEHAIEYLEGIIQVDEVHAMYKERSNWLEKFEKQENKLSNLHKLLEKTYNKIDNGLYCLNHDELERQVAEGMSDILEAQNTLKELANMETYTIEIEEVLSRVVEVEATSVEEAQDIVYEQYRNEEIILDDGDYDGMPNIR</sequence>
<dbReference type="RefSeq" id="WP_344909441.1">
    <property type="nucleotide sequence ID" value="NZ_BAABDL010000007.1"/>
</dbReference>
<evidence type="ECO:0000256" key="1">
    <source>
        <dbReference type="SAM" id="Coils"/>
    </source>
</evidence>
<proteinExistence type="predicted"/>
<dbReference type="EMBL" id="BAABDL010000007">
    <property type="protein sequence ID" value="GAA4057836.1"/>
    <property type="molecule type" value="Genomic_DNA"/>
</dbReference>
<reference evidence="4" key="1">
    <citation type="journal article" date="2019" name="Int. J. Syst. Evol. Microbiol.">
        <title>The Global Catalogue of Microorganisms (GCM) 10K type strain sequencing project: providing services to taxonomists for standard genome sequencing and annotation.</title>
        <authorList>
            <consortium name="The Broad Institute Genomics Platform"/>
            <consortium name="The Broad Institute Genome Sequencing Center for Infectious Disease"/>
            <person name="Wu L."/>
            <person name="Ma J."/>
        </authorList>
    </citation>
    <scope>NUCLEOTIDE SEQUENCE [LARGE SCALE GENOMIC DNA]</scope>
    <source>
        <strain evidence="4">JCM 17250</strain>
    </source>
</reference>
<gene>
    <name evidence="3" type="ORF">GCM10022410_01480</name>
</gene>
<protein>
    <recommendedName>
        <fullName evidence="2">DpnD/PcfM-like C-terminal domain-containing protein</fullName>
    </recommendedName>
</protein>